<keyword evidence="3" id="KW-1185">Reference proteome</keyword>
<feature type="region of interest" description="Disordered" evidence="1">
    <location>
        <begin position="79"/>
        <end position="99"/>
    </location>
</feature>
<comment type="caution">
    <text evidence="2">The sequence shown here is derived from an EMBL/GenBank/DDBJ whole genome shotgun (WGS) entry which is preliminary data.</text>
</comment>
<dbReference type="Proteomes" id="UP000249165">
    <property type="component" value="Unassembled WGS sequence"/>
</dbReference>
<gene>
    <name evidence="2" type="ORF">ATI53_10561</name>
</gene>
<proteinExistence type="predicted"/>
<evidence type="ECO:0000313" key="3">
    <source>
        <dbReference type="Proteomes" id="UP000249165"/>
    </source>
</evidence>
<organism evidence="2 3">
    <name type="scientific">Salipiger aestuarii</name>
    <dbReference type="NCBI Taxonomy" id="568098"/>
    <lineage>
        <taxon>Bacteria</taxon>
        <taxon>Pseudomonadati</taxon>
        <taxon>Pseudomonadota</taxon>
        <taxon>Alphaproteobacteria</taxon>
        <taxon>Rhodobacterales</taxon>
        <taxon>Roseobacteraceae</taxon>
        <taxon>Salipiger</taxon>
    </lineage>
</organism>
<dbReference type="EMBL" id="QLMG01000056">
    <property type="protein sequence ID" value="RAK10437.1"/>
    <property type="molecule type" value="Genomic_DNA"/>
</dbReference>
<evidence type="ECO:0000313" key="2">
    <source>
        <dbReference type="EMBL" id="RAK10437.1"/>
    </source>
</evidence>
<accession>A0A327XQW8</accession>
<reference evidence="2 3" key="1">
    <citation type="submission" date="2018-06" db="EMBL/GenBank/DDBJ databases">
        <title>Genomic Encyclopedia of Archaeal and Bacterial Type Strains, Phase II (KMG-II): from individual species to whole genera.</title>
        <authorList>
            <person name="Goeker M."/>
        </authorList>
    </citation>
    <scope>NUCLEOTIDE SEQUENCE [LARGE SCALE GENOMIC DNA]</scope>
    <source>
        <strain evidence="2 3">DSM 22011</strain>
    </source>
</reference>
<feature type="region of interest" description="Disordered" evidence="1">
    <location>
        <begin position="195"/>
        <end position="214"/>
    </location>
</feature>
<dbReference type="AlphaFoldDB" id="A0A327XQW8"/>
<feature type="non-terminal residue" evidence="2">
    <location>
        <position position="1"/>
    </location>
</feature>
<feature type="region of interest" description="Disordered" evidence="1">
    <location>
        <begin position="1"/>
        <end position="62"/>
    </location>
</feature>
<feature type="compositionally biased region" description="Low complexity" evidence="1">
    <location>
        <begin position="21"/>
        <end position="32"/>
    </location>
</feature>
<protein>
    <submittedName>
        <fullName evidence="2">Uncharacterized protein</fullName>
    </submittedName>
</protein>
<evidence type="ECO:0000256" key="1">
    <source>
        <dbReference type="SAM" id="MobiDB-lite"/>
    </source>
</evidence>
<sequence>DDATVKDGEGATARVMRPTPGSRCRSLRCSGSGQAGPDAPGEVLRRGCRSSPGPWPEGACASSDSPASHACGLAIRHRHHEDRPQAGGRDRRRGHGVSGLRAVPAYDRGRCRQLGAEDAYPELAPARAALAVYVTCNQTGAMTLADRVVFPRLGASGLPIERGARPSARATIRRAALLWRADRSAPRLGFAETMSPCSRRAQGHDGATPIPEPR</sequence>
<name>A0A327XQW8_9RHOB</name>